<keyword evidence="1" id="KW-0812">Transmembrane</keyword>
<dbReference type="GeneID" id="34520446"/>
<keyword evidence="1" id="KW-0472">Membrane</keyword>
<dbReference type="AlphaFoldDB" id="W6MPK7"/>
<proteinExistence type="predicted"/>
<dbReference type="RefSeq" id="XP_022459058.1">
    <property type="nucleotide sequence ID" value="XM_022603343.1"/>
</dbReference>
<evidence type="ECO:0000313" key="2">
    <source>
        <dbReference type="EMBL" id="CDK27062.1"/>
    </source>
</evidence>
<gene>
    <name evidence="2" type="ORF">KUCA_T00003039001</name>
</gene>
<sequence>MPWFYIGTHASPGSPTGLDRWILNRRSKFLLLFSSLVVGGTLYLLFFSNDFDKIGKRLTPKNAKDKPDETEIDKWNRSQLFAYLSKKQIYPDAETPIEQIRSLVKSLA</sequence>
<reference evidence="2" key="1">
    <citation type="submission" date="2013-12" db="EMBL/GenBank/DDBJ databases">
        <authorList>
            <person name="Genoscope - CEA"/>
        </authorList>
    </citation>
    <scope>NUCLEOTIDE SEQUENCE</scope>
    <source>
        <strain evidence="2">CBS 1993</strain>
    </source>
</reference>
<reference evidence="2" key="2">
    <citation type="submission" date="2014-02" db="EMBL/GenBank/DDBJ databases">
        <title>Complete DNA sequence of /Kuraishia capsulata/ illustrates novel genomic features among budding yeasts (/Saccharomycotina/).</title>
        <authorList>
            <person name="Morales L."/>
            <person name="Noel B."/>
            <person name="Porcel B."/>
            <person name="Marcet-Houben M."/>
            <person name="Hullo M-F."/>
            <person name="Sacerdot C."/>
            <person name="Tekaia F."/>
            <person name="Leh-Louis V."/>
            <person name="Despons L."/>
            <person name="Khanna V."/>
            <person name="Aury J-M."/>
            <person name="Barbe V."/>
            <person name="Couloux A."/>
            <person name="Labadie K."/>
            <person name="Pelletier E."/>
            <person name="Souciet J-L."/>
            <person name="Boekhout T."/>
            <person name="Gabaldon T."/>
            <person name="Wincker P."/>
            <person name="Dujon B."/>
        </authorList>
    </citation>
    <scope>NUCLEOTIDE SEQUENCE</scope>
    <source>
        <strain evidence="2">CBS 1993</strain>
    </source>
</reference>
<protein>
    <submittedName>
        <fullName evidence="2">Uncharacterized protein</fullName>
    </submittedName>
</protein>
<dbReference type="Proteomes" id="UP000019384">
    <property type="component" value="Unassembled WGS sequence"/>
</dbReference>
<keyword evidence="3" id="KW-1185">Reference proteome</keyword>
<accession>W6MPK7</accession>
<feature type="transmembrane region" description="Helical" evidence="1">
    <location>
        <begin position="29"/>
        <end position="47"/>
    </location>
</feature>
<organism evidence="2 3">
    <name type="scientific">Kuraishia capsulata CBS 1993</name>
    <dbReference type="NCBI Taxonomy" id="1382522"/>
    <lineage>
        <taxon>Eukaryota</taxon>
        <taxon>Fungi</taxon>
        <taxon>Dikarya</taxon>
        <taxon>Ascomycota</taxon>
        <taxon>Saccharomycotina</taxon>
        <taxon>Pichiomycetes</taxon>
        <taxon>Pichiales</taxon>
        <taxon>Pichiaceae</taxon>
        <taxon>Kuraishia</taxon>
    </lineage>
</organism>
<dbReference type="HOGENOM" id="CLU_2197369_0_0_1"/>
<evidence type="ECO:0000256" key="1">
    <source>
        <dbReference type="SAM" id="Phobius"/>
    </source>
</evidence>
<dbReference type="EMBL" id="HG793127">
    <property type="protein sequence ID" value="CDK27062.1"/>
    <property type="molecule type" value="Genomic_DNA"/>
</dbReference>
<evidence type="ECO:0000313" key="3">
    <source>
        <dbReference type="Proteomes" id="UP000019384"/>
    </source>
</evidence>
<name>W6MPK7_9ASCO</name>
<keyword evidence="1" id="KW-1133">Transmembrane helix</keyword>